<evidence type="ECO:0000256" key="2">
    <source>
        <dbReference type="ARBA" id="ARBA00007441"/>
    </source>
</evidence>
<comment type="cofactor">
    <cofactor evidence="1 6">
        <name>pyridoxal 5'-phosphate</name>
        <dbReference type="ChEBI" id="CHEBI:597326"/>
    </cofactor>
</comment>
<evidence type="ECO:0000256" key="3">
    <source>
        <dbReference type="ARBA" id="ARBA00022576"/>
    </source>
</evidence>
<feature type="domain" description="Aminotransferase class I/classII large" evidence="7">
    <location>
        <begin position="32"/>
        <end position="382"/>
    </location>
</feature>
<evidence type="ECO:0000313" key="9">
    <source>
        <dbReference type="EMBL" id="MBB1086745.1"/>
    </source>
</evidence>
<dbReference type="EMBL" id="JACIUZ010000044">
    <property type="protein sequence ID" value="MBB1063726.1"/>
    <property type="molecule type" value="Genomic_DNA"/>
</dbReference>
<dbReference type="GO" id="GO:0030170">
    <property type="term" value="F:pyridoxal phosphate binding"/>
    <property type="evidence" value="ECO:0007669"/>
    <property type="project" value="InterPro"/>
</dbReference>
<gene>
    <name evidence="9" type="ORF">H5R63_08145</name>
    <name evidence="8" type="ORF">H5R64_08150</name>
</gene>
<evidence type="ECO:0000256" key="5">
    <source>
        <dbReference type="ARBA" id="ARBA00022898"/>
    </source>
</evidence>
<dbReference type="Proteomes" id="UP000518255">
    <property type="component" value="Unassembled WGS sequence"/>
</dbReference>
<dbReference type="RefSeq" id="WP_182581607.1">
    <property type="nucleotide sequence ID" value="NZ_JACIUY010000064.1"/>
</dbReference>
<dbReference type="EMBL" id="JACIUY010000064">
    <property type="protein sequence ID" value="MBB1086745.1"/>
    <property type="molecule type" value="Genomic_DNA"/>
</dbReference>
<dbReference type="InterPro" id="IPR015422">
    <property type="entry name" value="PyrdxlP-dep_Trfase_small"/>
</dbReference>
<protein>
    <recommendedName>
        <fullName evidence="6">Aminotransferase</fullName>
        <ecNumber evidence="6">2.6.1.-</ecNumber>
    </recommendedName>
</protein>
<dbReference type="GO" id="GO:0006520">
    <property type="term" value="P:amino acid metabolic process"/>
    <property type="evidence" value="ECO:0007669"/>
    <property type="project" value="InterPro"/>
</dbReference>
<dbReference type="Gene3D" id="3.90.1150.10">
    <property type="entry name" value="Aspartate Aminotransferase, domain 1"/>
    <property type="match status" value="1"/>
</dbReference>
<evidence type="ECO:0000256" key="6">
    <source>
        <dbReference type="RuleBase" id="RU000481"/>
    </source>
</evidence>
<evidence type="ECO:0000256" key="4">
    <source>
        <dbReference type="ARBA" id="ARBA00022679"/>
    </source>
</evidence>
<name>A0A7W3YCZ6_9LACO</name>
<evidence type="ECO:0000313" key="8">
    <source>
        <dbReference type="EMBL" id="MBB1063726.1"/>
    </source>
</evidence>
<keyword evidence="3 6" id="KW-0032">Aminotransferase</keyword>
<dbReference type="PANTHER" id="PTHR46383">
    <property type="entry name" value="ASPARTATE AMINOTRANSFERASE"/>
    <property type="match status" value="1"/>
</dbReference>
<dbReference type="InterPro" id="IPR004839">
    <property type="entry name" value="Aminotransferase_I/II_large"/>
</dbReference>
<dbReference type="Pfam" id="PF00155">
    <property type="entry name" value="Aminotran_1_2"/>
    <property type="match status" value="1"/>
</dbReference>
<keyword evidence="5" id="KW-0663">Pyridoxal phosphate</keyword>
<organism evidence="9 10">
    <name type="scientific">Limosilactobacillus fastidiosus</name>
    <dbReference type="NCBI Taxonomy" id="2759855"/>
    <lineage>
        <taxon>Bacteria</taxon>
        <taxon>Bacillati</taxon>
        <taxon>Bacillota</taxon>
        <taxon>Bacilli</taxon>
        <taxon>Lactobacillales</taxon>
        <taxon>Lactobacillaceae</taxon>
        <taxon>Limosilactobacillus</taxon>
    </lineage>
</organism>
<keyword evidence="11" id="KW-1185">Reference proteome</keyword>
<accession>A0A7W3YCZ6</accession>
<keyword evidence="4 6" id="KW-0808">Transferase</keyword>
<dbReference type="EC" id="2.6.1.-" evidence="6"/>
<dbReference type="Proteomes" id="UP000544052">
    <property type="component" value="Unassembled WGS sequence"/>
</dbReference>
<dbReference type="InterPro" id="IPR015424">
    <property type="entry name" value="PyrdxlP-dep_Trfase"/>
</dbReference>
<comment type="caution">
    <text evidence="9">The sequence shown here is derived from an EMBL/GenBank/DDBJ whole genome shotgun (WGS) entry which is preliminary data.</text>
</comment>
<dbReference type="InterPro" id="IPR004838">
    <property type="entry name" value="NHTrfase_class1_PyrdxlP-BS"/>
</dbReference>
<dbReference type="InterPro" id="IPR015421">
    <property type="entry name" value="PyrdxlP-dep_Trfase_major"/>
</dbReference>
<evidence type="ECO:0000259" key="7">
    <source>
        <dbReference type="Pfam" id="PF00155"/>
    </source>
</evidence>
<dbReference type="Gene3D" id="3.40.640.10">
    <property type="entry name" value="Type I PLP-dependent aspartate aminotransferase-like (Major domain)"/>
    <property type="match status" value="1"/>
</dbReference>
<proteinExistence type="inferred from homology"/>
<dbReference type="SUPFAM" id="SSF53383">
    <property type="entry name" value="PLP-dependent transferases"/>
    <property type="match status" value="1"/>
</dbReference>
<dbReference type="CDD" id="cd00609">
    <property type="entry name" value="AAT_like"/>
    <property type="match status" value="1"/>
</dbReference>
<reference evidence="10 11" key="1">
    <citation type="submission" date="2020-07" db="EMBL/GenBank/DDBJ databases">
        <title>Description of Limosilactobacillus balticus sp. nov., Limosilactobacillus agrestis sp. nov., Limosilactobacillus albertensis sp. nov., Limosilactobacillus rudii sp. nov., Limosilactobacillus fastidiosus sp. nov., five novel Limosilactobacillus species isolated from the vertebrate gastrointestinal tract, and proposal of 6 subspecies of Limosilactobacillus reuteri adapted to the gastrointestinal tract of specific vertebrate hosts.</title>
        <authorList>
            <person name="Li F."/>
            <person name="Cheng C."/>
            <person name="Zheng J."/>
            <person name="Quevedo R.M."/>
            <person name="Li J."/>
            <person name="Roos S."/>
            <person name="Gaenzle M.G."/>
            <person name="Walter J."/>
        </authorList>
    </citation>
    <scope>NUCLEOTIDE SEQUENCE [LARGE SCALE GENOMIC DNA]</scope>
    <source>
        <strain evidence="9 10">WF-MA3-C</strain>
        <strain evidence="8 11">WF-MO7-1</strain>
    </source>
</reference>
<sequence length="391" mass="43568">MVEMKQYMRKALNNVPKLKVFEFSNYASQFDDVIKFTIGEPDFNTPEYIKNAAIQSIKNNRTHYAPQRGTVGLLKAVSDFLAKNYDLHYNPETEILITNGVTEGVYSAITAITNPGDIILVPTPTFSIYSPDAVIAGGTAVEIDTSKTNFKLTPELLKSYLDKYGDRVKGIVFVNPSNPTGIAYTQDELNDLASLIKGKPIFAISDEIYSELIYDGGYASMARALPEQTILTNGLSKSYAMTGWRIGYLCAPEEITSEIFKVHSFVMTDVATFTQDAAEAALKSGTAATKEMDAKYIKRRDYMKERLTAMGFDCSRPMGAFYIFAKIPNFLEQDDTKIVYDIVKKARVAITAGSYFGEGGSSYLRFSYATSMDQIKEGMDRLEKYVNATRH</sequence>
<dbReference type="AlphaFoldDB" id="A0A7W3YCZ6"/>
<evidence type="ECO:0000313" key="11">
    <source>
        <dbReference type="Proteomes" id="UP000544052"/>
    </source>
</evidence>
<dbReference type="InterPro" id="IPR050596">
    <property type="entry name" value="AspAT/PAT-like"/>
</dbReference>
<dbReference type="GO" id="GO:0008483">
    <property type="term" value="F:transaminase activity"/>
    <property type="evidence" value="ECO:0007669"/>
    <property type="project" value="UniProtKB-KW"/>
</dbReference>
<dbReference type="PANTHER" id="PTHR46383:SF4">
    <property type="entry name" value="AMINOTRANSFERASE"/>
    <property type="match status" value="1"/>
</dbReference>
<comment type="similarity">
    <text evidence="2 6">Belongs to the class-I pyridoxal-phosphate-dependent aminotransferase family.</text>
</comment>
<evidence type="ECO:0000256" key="1">
    <source>
        <dbReference type="ARBA" id="ARBA00001933"/>
    </source>
</evidence>
<evidence type="ECO:0000313" key="10">
    <source>
        <dbReference type="Proteomes" id="UP000518255"/>
    </source>
</evidence>
<dbReference type="PROSITE" id="PS00105">
    <property type="entry name" value="AA_TRANSFER_CLASS_1"/>
    <property type="match status" value="1"/>
</dbReference>